<dbReference type="SUPFAM" id="SSF56645">
    <property type="entry name" value="Acyl-CoA dehydrogenase NM domain-like"/>
    <property type="match status" value="1"/>
</dbReference>
<comment type="similarity">
    <text evidence="2 7">Belongs to the acyl-CoA dehydrogenase family.</text>
</comment>
<keyword evidence="5 7" id="KW-0274">FAD</keyword>
<dbReference type="Proteomes" id="UP000009047">
    <property type="component" value="Chromosome"/>
</dbReference>
<gene>
    <name evidence="11" type="ordered locus">Deba_3251</name>
</gene>
<dbReference type="Pfam" id="PF02770">
    <property type="entry name" value="Acyl-CoA_dh_M"/>
    <property type="match status" value="1"/>
</dbReference>
<dbReference type="STRING" id="644282.Deba_3251"/>
<dbReference type="GO" id="GO:0003995">
    <property type="term" value="F:acyl-CoA dehydrogenase activity"/>
    <property type="evidence" value="ECO:0007669"/>
    <property type="project" value="InterPro"/>
</dbReference>
<dbReference type="HOGENOM" id="CLU_018204_0_2_7"/>
<dbReference type="FunFam" id="2.40.110.10:FF:000002">
    <property type="entry name" value="Acyl-CoA dehydrogenase fadE12"/>
    <property type="match status" value="1"/>
</dbReference>
<dbReference type="InterPro" id="IPR013786">
    <property type="entry name" value="AcylCoA_DH/ox_N"/>
</dbReference>
<evidence type="ECO:0000259" key="10">
    <source>
        <dbReference type="Pfam" id="PF02771"/>
    </source>
</evidence>
<evidence type="ECO:0000313" key="12">
    <source>
        <dbReference type="Proteomes" id="UP000009047"/>
    </source>
</evidence>
<dbReference type="InterPro" id="IPR037069">
    <property type="entry name" value="AcylCoA_DH/ox_N_sf"/>
</dbReference>
<dbReference type="InterPro" id="IPR006091">
    <property type="entry name" value="Acyl-CoA_Oxase/DH_mid-dom"/>
</dbReference>
<keyword evidence="6 7" id="KW-0560">Oxidoreductase</keyword>
<dbReference type="Pfam" id="PF00441">
    <property type="entry name" value="Acyl-CoA_dh_1"/>
    <property type="match status" value="1"/>
</dbReference>
<feature type="domain" description="Acyl-CoA oxidase/dehydrogenase middle" evidence="9">
    <location>
        <begin position="124"/>
        <end position="220"/>
    </location>
</feature>
<dbReference type="RefSeq" id="WP_013260040.1">
    <property type="nucleotide sequence ID" value="NC_014365.1"/>
</dbReference>
<comment type="cofactor">
    <cofactor evidence="1 7">
        <name>FAD</name>
        <dbReference type="ChEBI" id="CHEBI:57692"/>
    </cofactor>
</comment>
<feature type="domain" description="Acyl-CoA dehydrogenase/oxidase C-terminal" evidence="8">
    <location>
        <begin position="232"/>
        <end position="379"/>
    </location>
</feature>
<dbReference type="FunFam" id="1.20.140.10:FF:000001">
    <property type="entry name" value="Acyl-CoA dehydrogenase"/>
    <property type="match status" value="1"/>
</dbReference>
<dbReference type="KEGG" id="dbr:Deba_3251"/>
<evidence type="ECO:0000256" key="7">
    <source>
        <dbReference type="RuleBase" id="RU362125"/>
    </source>
</evidence>
<dbReference type="eggNOG" id="COG1960">
    <property type="taxonomic scope" value="Bacteria"/>
</dbReference>
<keyword evidence="4 7" id="KW-0285">Flavoprotein</keyword>
<dbReference type="AlphaFoldDB" id="E1QM19"/>
<dbReference type="InterPro" id="IPR006089">
    <property type="entry name" value="Acyl-CoA_DH_CS"/>
</dbReference>
<evidence type="ECO:0000256" key="4">
    <source>
        <dbReference type="ARBA" id="ARBA00022630"/>
    </source>
</evidence>
<evidence type="ECO:0000259" key="9">
    <source>
        <dbReference type="Pfam" id="PF02770"/>
    </source>
</evidence>
<reference evidence="11 12" key="1">
    <citation type="journal article" date="2010" name="Stand. Genomic Sci.">
        <title>Complete genome sequence of Desulfarculus baarsii type strain (2st14).</title>
        <authorList>
            <person name="Sun H."/>
            <person name="Spring S."/>
            <person name="Lapidus A."/>
            <person name="Davenport K."/>
            <person name="Del Rio T.G."/>
            <person name="Tice H."/>
            <person name="Nolan M."/>
            <person name="Copeland A."/>
            <person name="Cheng J.F."/>
            <person name="Lucas S."/>
            <person name="Tapia R."/>
            <person name="Goodwin L."/>
            <person name="Pitluck S."/>
            <person name="Ivanova N."/>
            <person name="Pagani I."/>
            <person name="Mavromatis K."/>
            <person name="Ovchinnikova G."/>
            <person name="Pati A."/>
            <person name="Chen A."/>
            <person name="Palaniappan K."/>
            <person name="Hauser L."/>
            <person name="Chang Y.J."/>
            <person name="Jeffries C.D."/>
            <person name="Detter J.C."/>
            <person name="Han C."/>
            <person name="Rohde M."/>
            <person name="Brambilla E."/>
            <person name="Goker M."/>
            <person name="Woyke T."/>
            <person name="Bristow J."/>
            <person name="Eisen J.A."/>
            <person name="Markowitz V."/>
            <person name="Hugenholtz P."/>
            <person name="Kyrpides N.C."/>
            <person name="Klenk H.P."/>
            <person name="Land M."/>
        </authorList>
    </citation>
    <scope>NUCLEOTIDE SEQUENCE [LARGE SCALE GENOMIC DNA]</scope>
    <source>
        <strain evidence="12">ATCC 33931 / DSM 2075 / LMG 7858 / VKM B-1802 / 2st14</strain>
    </source>
</reference>
<protein>
    <submittedName>
        <fullName evidence="11">Acyl-CoA dehydrogenase domain protein</fullName>
    </submittedName>
</protein>
<dbReference type="FunFam" id="1.10.540.10:FF:000002">
    <property type="entry name" value="Acyl-CoA dehydrogenase FadE19"/>
    <property type="match status" value="1"/>
</dbReference>
<evidence type="ECO:0000256" key="5">
    <source>
        <dbReference type="ARBA" id="ARBA00022827"/>
    </source>
</evidence>
<evidence type="ECO:0000256" key="3">
    <source>
        <dbReference type="ARBA" id="ARBA00011881"/>
    </source>
</evidence>
<dbReference type="InterPro" id="IPR009075">
    <property type="entry name" value="AcylCo_DH/oxidase_C"/>
</dbReference>
<dbReference type="Pfam" id="PF02771">
    <property type="entry name" value="Acyl-CoA_dh_N"/>
    <property type="match status" value="1"/>
</dbReference>
<name>E1QM19_DESB2</name>
<proteinExistence type="inferred from homology"/>
<dbReference type="InterPro" id="IPR036250">
    <property type="entry name" value="AcylCo_DH-like_C"/>
</dbReference>
<comment type="subunit">
    <text evidence="3">Homotetramer.</text>
</comment>
<dbReference type="Gene3D" id="1.10.540.10">
    <property type="entry name" value="Acyl-CoA dehydrogenase/oxidase, N-terminal domain"/>
    <property type="match status" value="1"/>
</dbReference>
<dbReference type="Gene3D" id="1.20.140.10">
    <property type="entry name" value="Butyryl-CoA Dehydrogenase, subunit A, domain 3"/>
    <property type="match status" value="1"/>
</dbReference>
<accession>E1QM19</accession>
<dbReference type="InterPro" id="IPR046373">
    <property type="entry name" value="Acyl-CoA_Oxase/DH_mid-dom_sf"/>
</dbReference>
<dbReference type="SUPFAM" id="SSF47203">
    <property type="entry name" value="Acyl-CoA dehydrogenase C-terminal domain-like"/>
    <property type="match status" value="1"/>
</dbReference>
<sequence length="381" mass="41869">MDFAFTDEQLMFKEQVIRFAKKEIVPRCQEHDFRGEFDFQSFRAMGEFGLLGLHFPEEYGGGGADVVTTVLAGEALGEAGVDGGLTLAYGAHTFLCADTIFVHGAEEQKKRYVPKLLSGQWIGCMGLTEPDAGSDVAGMKTRATRQGDEWVLNGSKIFITNGPIADVCLVYARTEAEGDRHAGVSAFIVEKGAPGFTAGKPLNKLGVRTSHTSELFFEDCRVPASAMCGPEGAGFLMSMQTVEWDRSALLAPFLGGMTNLIQRCVKYAKERQQFGRPIAQFQAIKHKLADMRLFVDAARGLVYRIAWCKDQGRPLNHLEAAVAKLFIGDWSLKPTNDGVMIHGGYGFCHEYDVERIFRDCRLAPIGGGTSEIQKMIISKMI</sequence>
<organism evidence="11 12">
    <name type="scientific">Desulfarculus baarsii (strain ATCC 33931 / DSM 2075 / LMG 7858 / VKM B-1802 / 2st14)</name>
    <dbReference type="NCBI Taxonomy" id="644282"/>
    <lineage>
        <taxon>Bacteria</taxon>
        <taxon>Pseudomonadati</taxon>
        <taxon>Thermodesulfobacteriota</taxon>
        <taxon>Desulfarculia</taxon>
        <taxon>Desulfarculales</taxon>
        <taxon>Desulfarculaceae</taxon>
        <taxon>Desulfarculus</taxon>
    </lineage>
</organism>
<dbReference type="OrthoDB" id="9765339at2"/>
<dbReference type="EMBL" id="CP002085">
    <property type="protein sequence ID" value="ADK86604.1"/>
    <property type="molecule type" value="Genomic_DNA"/>
</dbReference>
<dbReference type="Gene3D" id="2.40.110.10">
    <property type="entry name" value="Butyryl-CoA Dehydrogenase, subunit A, domain 2"/>
    <property type="match status" value="1"/>
</dbReference>
<evidence type="ECO:0000259" key="8">
    <source>
        <dbReference type="Pfam" id="PF00441"/>
    </source>
</evidence>
<dbReference type="PANTHER" id="PTHR43884">
    <property type="entry name" value="ACYL-COA DEHYDROGENASE"/>
    <property type="match status" value="1"/>
</dbReference>
<dbReference type="PROSITE" id="PS00072">
    <property type="entry name" value="ACYL_COA_DH_1"/>
    <property type="match status" value="1"/>
</dbReference>
<evidence type="ECO:0000256" key="1">
    <source>
        <dbReference type="ARBA" id="ARBA00001974"/>
    </source>
</evidence>
<dbReference type="InterPro" id="IPR009100">
    <property type="entry name" value="AcylCoA_DH/oxidase_NM_dom_sf"/>
</dbReference>
<dbReference type="GO" id="GO:0050660">
    <property type="term" value="F:flavin adenine dinucleotide binding"/>
    <property type="evidence" value="ECO:0007669"/>
    <property type="project" value="InterPro"/>
</dbReference>
<evidence type="ECO:0000256" key="2">
    <source>
        <dbReference type="ARBA" id="ARBA00009347"/>
    </source>
</evidence>
<keyword evidence="12" id="KW-1185">Reference proteome</keyword>
<evidence type="ECO:0000256" key="6">
    <source>
        <dbReference type="ARBA" id="ARBA00023002"/>
    </source>
</evidence>
<dbReference type="PANTHER" id="PTHR43884:SF12">
    <property type="entry name" value="ISOVALERYL-COA DEHYDROGENASE, MITOCHONDRIAL-RELATED"/>
    <property type="match status" value="1"/>
</dbReference>
<evidence type="ECO:0000313" key="11">
    <source>
        <dbReference type="EMBL" id="ADK86604.1"/>
    </source>
</evidence>
<feature type="domain" description="Acyl-CoA dehydrogenase/oxidase N-terminal" evidence="10">
    <location>
        <begin position="6"/>
        <end position="120"/>
    </location>
</feature>